<organism evidence="4 5">
    <name type="scientific">Actinocorallia aurantiaca</name>
    <dbReference type="NCBI Taxonomy" id="46204"/>
    <lineage>
        <taxon>Bacteria</taxon>
        <taxon>Bacillati</taxon>
        <taxon>Actinomycetota</taxon>
        <taxon>Actinomycetes</taxon>
        <taxon>Streptosporangiales</taxon>
        <taxon>Thermomonosporaceae</taxon>
        <taxon>Actinocorallia</taxon>
    </lineage>
</organism>
<protein>
    <recommendedName>
        <fullName evidence="6">Pentapeptide repeat protein</fullName>
    </recommendedName>
</protein>
<feature type="transmembrane region" description="Helical" evidence="3">
    <location>
        <begin position="97"/>
        <end position="122"/>
    </location>
</feature>
<evidence type="ECO:0000256" key="1">
    <source>
        <dbReference type="SAM" id="Coils"/>
    </source>
</evidence>
<dbReference type="Pfam" id="PF00805">
    <property type="entry name" value="Pentapeptide"/>
    <property type="match status" value="3"/>
</dbReference>
<evidence type="ECO:0000256" key="2">
    <source>
        <dbReference type="SAM" id="MobiDB-lite"/>
    </source>
</evidence>
<keyword evidence="3" id="KW-0812">Transmembrane</keyword>
<keyword evidence="1" id="KW-0175">Coiled coil</keyword>
<evidence type="ECO:0000313" key="5">
    <source>
        <dbReference type="Proteomes" id="UP001501842"/>
    </source>
</evidence>
<feature type="region of interest" description="Disordered" evidence="2">
    <location>
        <begin position="1"/>
        <end position="54"/>
    </location>
</feature>
<keyword evidence="5" id="KW-1185">Reference proteome</keyword>
<proteinExistence type="predicted"/>
<evidence type="ECO:0000256" key="3">
    <source>
        <dbReference type="SAM" id="Phobius"/>
    </source>
</evidence>
<dbReference type="EMBL" id="BAAATZ010000013">
    <property type="protein sequence ID" value="GAA2728687.1"/>
    <property type="molecule type" value="Genomic_DNA"/>
</dbReference>
<evidence type="ECO:0000313" key="4">
    <source>
        <dbReference type="EMBL" id="GAA2728687.1"/>
    </source>
</evidence>
<dbReference type="InterPro" id="IPR001646">
    <property type="entry name" value="5peptide_repeat"/>
</dbReference>
<comment type="caution">
    <text evidence="4">The sequence shown here is derived from an EMBL/GenBank/DDBJ whole genome shotgun (WGS) entry which is preliminary data.</text>
</comment>
<dbReference type="PANTHER" id="PTHR14136:SF17">
    <property type="entry name" value="BTB_POZ DOMAIN-CONTAINING PROTEIN KCTD9"/>
    <property type="match status" value="1"/>
</dbReference>
<name>A0ABN3UBA8_9ACTN</name>
<dbReference type="InterPro" id="IPR051082">
    <property type="entry name" value="Pentapeptide-BTB/POZ_domain"/>
</dbReference>
<keyword evidence="3" id="KW-0472">Membrane</keyword>
<gene>
    <name evidence="4" type="ORF">GCM10010439_37460</name>
</gene>
<dbReference type="Proteomes" id="UP001501842">
    <property type="component" value="Unassembled WGS sequence"/>
</dbReference>
<dbReference type="PANTHER" id="PTHR14136">
    <property type="entry name" value="BTB_POZ DOMAIN-CONTAINING PROTEIN KCTD9"/>
    <property type="match status" value="1"/>
</dbReference>
<keyword evidence="3" id="KW-1133">Transmembrane helix</keyword>
<reference evidence="4 5" key="1">
    <citation type="journal article" date="2019" name="Int. J. Syst. Evol. Microbiol.">
        <title>The Global Catalogue of Microorganisms (GCM) 10K type strain sequencing project: providing services to taxonomists for standard genome sequencing and annotation.</title>
        <authorList>
            <consortium name="The Broad Institute Genomics Platform"/>
            <consortium name="The Broad Institute Genome Sequencing Center for Infectious Disease"/>
            <person name="Wu L."/>
            <person name="Ma J."/>
        </authorList>
    </citation>
    <scope>NUCLEOTIDE SEQUENCE [LARGE SCALE GENOMIC DNA]</scope>
    <source>
        <strain evidence="4 5">JCM 8201</strain>
    </source>
</reference>
<sequence length="366" mass="39690">MYRRLKGVSDKPEPPADSALKASSFGEEPPINPPEGGLPEADAPPALRIPEPTQEEIDGLSVMERLEFLERRRQRHEAEYDRQNLEADRYRQSRHQWFNSIGIAFGVVFTVAGLIASAVALYTSREDLHTSRESQFTERYAKTIEVLGSEDPSVRLGALHALGRLMADSERDRDTITAVLASYSLQHDPAPGKKIPDDVEPAPDLQAALTVLGQRPQPAHDAPRADLHGLRAPLLRLYGGADLFRADLSGADLRGAHLNHIDLRYANLSGADLDGADLSGGTNLDNADLHGASLVGVNLLDVGLHDANLRGADLRGADLSQVDLIGADLRDADLRGTNLDEDYVRSLADSVEGTKFGPLPRSEKGS</sequence>
<dbReference type="Gene3D" id="2.160.20.80">
    <property type="entry name" value="E3 ubiquitin-protein ligase SopA"/>
    <property type="match status" value="1"/>
</dbReference>
<evidence type="ECO:0008006" key="6">
    <source>
        <dbReference type="Google" id="ProtNLM"/>
    </source>
</evidence>
<dbReference type="SUPFAM" id="SSF141571">
    <property type="entry name" value="Pentapeptide repeat-like"/>
    <property type="match status" value="1"/>
</dbReference>
<feature type="coiled-coil region" evidence="1">
    <location>
        <begin position="66"/>
        <end position="93"/>
    </location>
</feature>
<feature type="compositionally biased region" description="Low complexity" evidence="2">
    <location>
        <begin position="26"/>
        <end position="40"/>
    </location>
</feature>
<accession>A0ABN3UBA8</accession>